<name>A0A421DDS3_9EURO</name>
<keyword evidence="2" id="KW-1185">Reference proteome</keyword>
<protein>
    <submittedName>
        <fullName evidence="1">Uncharacterized protein</fullName>
    </submittedName>
</protein>
<sequence length="127" mass="14477">MHPKTTLQDRLNAASNITTLNGRRRHPRTRKVPAIPIAYSVFSKTINIHIHHPTPPYSSPKYLSAQPSYTTHMHFRRYKGKNEFEMDGAPVLMPTTSITYKPHREILPDDVGRSTASTSLDHIVDFT</sequence>
<dbReference type="EMBL" id="NIDN02000018">
    <property type="protein sequence ID" value="RLM00264.1"/>
    <property type="molecule type" value="Genomic_DNA"/>
</dbReference>
<evidence type="ECO:0000313" key="1">
    <source>
        <dbReference type="EMBL" id="RLM00264.1"/>
    </source>
</evidence>
<dbReference type="Proteomes" id="UP000215289">
    <property type="component" value="Unassembled WGS sequence"/>
</dbReference>
<dbReference type="AlphaFoldDB" id="A0A421DDS3"/>
<organism evidence="1 2">
    <name type="scientific">Aspergillus turcosus</name>
    <dbReference type="NCBI Taxonomy" id="1245748"/>
    <lineage>
        <taxon>Eukaryota</taxon>
        <taxon>Fungi</taxon>
        <taxon>Dikarya</taxon>
        <taxon>Ascomycota</taxon>
        <taxon>Pezizomycotina</taxon>
        <taxon>Eurotiomycetes</taxon>
        <taxon>Eurotiomycetidae</taxon>
        <taxon>Eurotiales</taxon>
        <taxon>Aspergillaceae</taxon>
        <taxon>Aspergillus</taxon>
        <taxon>Aspergillus subgen. Fumigati</taxon>
    </lineage>
</organism>
<evidence type="ECO:0000313" key="2">
    <source>
        <dbReference type="Proteomes" id="UP000215289"/>
    </source>
</evidence>
<gene>
    <name evidence="1" type="ORF">CFD26_108434</name>
</gene>
<comment type="caution">
    <text evidence="1">The sequence shown here is derived from an EMBL/GenBank/DDBJ whole genome shotgun (WGS) entry which is preliminary data.</text>
</comment>
<accession>A0A421DDS3</accession>
<reference evidence="1 2" key="1">
    <citation type="submission" date="2018-08" db="EMBL/GenBank/DDBJ databases">
        <title>Draft genome sequences of two Aspergillus turcosus clinical strains isolated from bronchoalveolar lavage fluid: one azole-susceptible and the other azole-resistant.</title>
        <authorList>
            <person name="Parent-Michaud M."/>
            <person name="Dufresne P.J."/>
            <person name="Fournier E."/>
            <person name="Martineau C."/>
            <person name="Moreira S."/>
            <person name="Perkins V."/>
            <person name="De Repentigny L."/>
            <person name="Dufresne S.F."/>
        </authorList>
    </citation>
    <scope>NUCLEOTIDE SEQUENCE [LARGE SCALE GENOMIC DNA]</scope>
    <source>
        <strain evidence="1">HMR AF 1038</strain>
    </source>
</reference>
<proteinExistence type="predicted"/>